<dbReference type="InterPro" id="IPR049452">
    <property type="entry name" value="Anoctamin_TM"/>
</dbReference>
<feature type="domain" description="Anoctamin transmembrane" evidence="9">
    <location>
        <begin position="232"/>
        <end position="424"/>
    </location>
</feature>
<dbReference type="GO" id="GO:0005254">
    <property type="term" value="F:chloride channel activity"/>
    <property type="evidence" value="ECO:0007669"/>
    <property type="project" value="TreeGrafter"/>
</dbReference>
<evidence type="ECO:0000256" key="6">
    <source>
        <dbReference type="ARBA" id="ARBA00023136"/>
    </source>
</evidence>
<name>A0A158PH81_ANGCS</name>
<keyword evidence="7" id="KW-0325">Glycoprotein</keyword>
<accession>A0A158PH81</accession>
<keyword evidence="5 8" id="KW-1133">Transmembrane helix</keyword>
<protein>
    <recommendedName>
        <fullName evidence="8">Anoctamin</fullName>
    </recommendedName>
</protein>
<feature type="transmembrane region" description="Helical" evidence="8">
    <location>
        <begin position="394"/>
        <end position="417"/>
    </location>
</feature>
<dbReference type="WBParaSite" id="ACOC_0000611201-mRNA-1">
    <property type="protein sequence ID" value="ACOC_0000611201-mRNA-1"/>
    <property type="gene ID" value="ACOC_0000611201"/>
</dbReference>
<dbReference type="PANTHER" id="PTHR12308">
    <property type="entry name" value="ANOCTAMIN"/>
    <property type="match status" value="1"/>
</dbReference>
<evidence type="ECO:0000256" key="8">
    <source>
        <dbReference type="RuleBase" id="RU280814"/>
    </source>
</evidence>
<gene>
    <name evidence="11" type="ORF">ACOC_LOCUS6113</name>
</gene>
<dbReference type="EMBL" id="UYYA01003921">
    <property type="protein sequence ID" value="VDM57698.1"/>
    <property type="molecule type" value="Genomic_DNA"/>
</dbReference>
<feature type="domain" description="Anoctamin dimerisation" evidence="10">
    <location>
        <begin position="26"/>
        <end position="229"/>
    </location>
</feature>
<evidence type="ECO:0000313" key="11">
    <source>
        <dbReference type="EMBL" id="VDM57698.1"/>
    </source>
</evidence>
<dbReference type="AlphaFoldDB" id="A0A158PH81"/>
<feature type="transmembrane region" description="Helical" evidence="8">
    <location>
        <begin position="243"/>
        <end position="270"/>
    </location>
</feature>
<proteinExistence type="inferred from homology"/>
<evidence type="ECO:0000256" key="4">
    <source>
        <dbReference type="ARBA" id="ARBA00022692"/>
    </source>
</evidence>
<dbReference type="OrthoDB" id="296386at2759"/>
<dbReference type="Pfam" id="PF04547">
    <property type="entry name" value="Anoctamin"/>
    <property type="match status" value="2"/>
</dbReference>
<dbReference type="GO" id="GO:0005886">
    <property type="term" value="C:plasma membrane"/>
    <property type="evidence" value="ECO:0007669"/>
    <property type="project" value="UniProtKB-SubCell"/>
</dbReference>
<evidence type="ECO:0000256" key="5">
    <source>
        <dbReference type="ARBA" id="ARBA00022989"/>
    </source>
</evidence>
<evidence type="ECO:0000313" key="12">
    <source>
        <dbReference type="Proteomes" id="UP000267027"/>
    </source>
</evidence>
<evidence type="ECO:0000256" key="1">
    <source>
        <dbReference type="ARBA" id="ARBA00004651"/>
    </source>
</evidence>
<dbReference type="Proteomes" id="UP000267027">
    <property type="component" value="Unassembled WGS sequence"/>
</dbReference>
<feature type="transmembrane region" description="Helical" evidence="8">
    <location>
        <begin position="322"/>
        <end position="342"/>
    </location>
</feature>
<evidence type="ECO:0000313" key="13">
    <source>
        <dbReference type="WBParaSite" id="ACOC_0000611201-mRNA-1"/>
    </source>
</evidence>
<feature type="transmembrane region" description="Helical" evidence="8">
    <location>
        <begin position="579"/>
        <end position="607"/>
    </location>
</feature>
<dbReference type="InterPro" id="IPR032394">
    <property type="entry name" value="Anoct_dimer"/>
</dbReference>
<feature type="transmembrane region" description="Helical" evidence="8">
    <location>
        <begin position="533"/>
        <end position="559"/>
    </location>
</feature>
<comment type="similarity">
    <text evidence="2 8">Belongs to the anoctamin family.</text>
</comment>
<evidence type="ECO:0000259" key="9">
    <source>
        <dbReference type="Pfam" id="PF04547"/>
    </source>
</evidence>
<keyword evidence="4 8" id="KW-0812">Transmembrane</keyword>
<evidence type="ECO:0000256" key="3">
    <source>
        <dbReference type="ARBA" id="ARBA00022475"/>
    </source>
</evidence>
<comment type="subcellular location">
    <subcellularLocation>
        <location evidence="1">Cell membrane</location>
        <topology evidence="1">Multi-pass membrane protein</topology>
    </subcellularLocation>
    <subcellularLocation>
        <location evidence="8">Membrane</location>
        <topology evidence="8">Multi-pass membrane protein</topology>
    </subcellularLocation>
</comment>
<dbReference type="InterPro" id="IPR007632">
    <property type="entry name" value="Anoctamin"/>
</dbReference>
<dbReference type="STRING" id="334426.A0A158PH81"/>
<dbReference type="Pfam" id="PF16178">
    <property type="entry name" value="Anoct_dimer"/>
    <property type="match status" value="1"/>
</dbReference>
<reference evidence="13" key="1">
    <citation type="submission" date="2016-04" db="UniProtKB">
        <authorList>
            <consortium name="WormBaseParasite"/>
        </authorList>
    </citation>
    <scope>IDENTIFICATION</scope>
</reference>
<evidence type="ECO:0000259" key="10">
    <source>
        <dbReference type="Pfam" id="PF16178"/>
    </source>
</evidence>
<evidence type="ECO:0000256" key="2">
    <source>
        <dbReference type="ARBA" id="ARBA00009671"/>
    </source>
</evidence>
<evidence type="ECO:0000256" key="7">
    <source>
        <dbReference type="ARBA" id="ARBA00023180"/>
    </source>
</evidence>
<comment type="caution">
    <text evidence="8">Lacks conserved residue(s) required for the propagation of feature annotation.</text>
</comment>
<keyword evidence="6 8" id="KW-0472">Membrane</keyword>
<organism evidence="13">
    <name type="scientific">Angiostrongylus costaricensis</name>
    <name type="common">Nematode worm</name>
    <dbReference type="NCBI Taxonomy" id="334426"/>
    <lineage>
        <taxon>Eukaryota</taxon>
        <taxon>Metazoa</taxon>
        <taxon>Ecdysozoa</taxon>
        <taxon>Nematoda</taxon>
        <taxon>Chromadorea</taxon>
        <taxon>Rhabditida</taxon>
        <taxon>Rhabditina</taxon>
        <taxon>Rhabditomorpha</taxon>
        <taxon>Strongyloidea</taxon>
        <taxon>Metastrongylidae</taxon>
        <taxon>Angiostrongylus</taxon>
    </lineage>
</organism>
<feature type="domain" description="Anoctamin transmembrane" evidence="9">
    <location>
        <begin position="445"/>
        <end position="662"/>
    </location>
</feature>
<dbReference type="GO" id="GO:0046983">
    <property type="term" value="F:protein dimerization activity"/>
    <property type="evidence" value="ECO:0007669"/>
    <property type="project" value="InterPro"/>
</dbReference>
<feature type="transmembrane region" description="Helical" evidence="8">
    <location>
        <begin position="628"/>
        <end position="645"/>
    </location>
</feature>
<keyword evidence="12" id="KW-1185">Reference proteome</keyword>
<reference evidence="11 12" key="2">
    <citation type="submission" date="2018-11" db="EMBL/GenBank/DDBJ databases">
        <authorList>
            <consortium name="Pathogen Informatics"/>
        </authorList>
    </citation>
    <scope>NUCLEOTIDE SEQUENCE [LARGE SCALE GENOMIC DNA]</scope>
    <source>
        <strain evidence="11 12">Costa Rica</strain>
    </source>
</reference>
<sequence length="720" mass="83404">MLRASTNIDYPYFPFRIPVDYAAQREGLIVNHEFAGPICFTLISTPFHRLCREAEKMQMSFPLKDCPVNPSSPPCCPTLFNAFVTDDTVNYISAPFSRRNCQLFLNYENEKLFFTSAQRDMLTHEILTQLDIRRELKEQNHNVSVVGDESQQSVIADEPLRRKGLQYLRMKNSYEDSFILHEPSQEEPYFKKMKDNSSITYMELITEIETDPRKKLSNLWSRFFRFQPLGLVREYFGEQIAFYFAWQGTFLTMLWPATVLGLAVFVFGFVKSVRLNPATFGNCTVVNYAGESFIVSCTFRNKLAQFFTTVSSWFTNSFDNELNAFFAAFMSIWGTFFCQIWRRNNTVLAYEWDCEDFNEVEPDRPEYRGSATRIDPTRTEPECFSPDFLRFLKLAVSCIVVILSMCLVIISVLLVTLYKLWAVSSQACNKEGFQTKGLFGLGENYKDACLPGTCGSLLAIQLISHMIIKPLPKFTKDIVIPFFVRICRLRKWYKRQRNISHETLNENEMNVLLREWMKPNAGDFTLSEFNEKIILFGTTMMFAALFPLAPLIALVIGFIDLRVDAFRLLWINRRPVPVMANGIGIWLSILYFLQYAAVMTNAFIIAFTSDFCSNFFSDVMYCDVKNRFLIVIVFQNMVFILKYVLQSIIPTVPSSIRVAQRRKRYVVNYVIEKGDVPYKIRNRRRARNAKLAWIMSHKKGSKSPKLISRVDVETANISSS</sequence>
<dbReference type="OMA" id="NLWANTY"/>
<dbReference type="PANTHER" id="PTHR12308:SF73">
    <property type="entry name" value="ANOCTAMIN"/>
    <property type="match status" value="1"/>
</dbReference>
<keyword evidence="3" id="KW-1003">Cell membrane</keyword>